<accession>A0A699ZA28</accession>
<sequence length="120" mass="12129">LGSDGVADNFDPILLQTARAAEYASEVASASDPLALPALDPAAVQDQALANLTQALLSLLTPLPSQAPSPSSRPSSPYNAKTPFYSLATTANASSPTYHPSLLGTTRPPLSPEAAASQGG</sequence>
<comment type="caution">
    <text evidence="2">The sequence shown here is derived from an EMBL/GenBank/DDBJ whole genome shotgun (WGS) entry which is preliminary data.</text>
</comment>
<feature type="non-terminal residue" evidence="2">
    <location>
        <position position="120"/>
    </location>
</feature>
<dbReference type="EMBL" id="BLLF01000944">
    <property type="protein sequence ID" value="GFH16089.1"/>
    <property type="molecule type" value="Genomic_DNA"/>
</dbReference>
<feature type="region of interest" description="Disordered" evidence="1">
    <location>
        <begin position="62"/>
        <end position="83"/>
    </location>
</feature>
<dbReference type="Proteomes" id="UP000485058">
    <property type="component" value="Unassembled WGS sequence"/>
</dbReference>
<evidence type="ECO:0000313" key="2">
    <source>
        <dbReference type="EMBL" id="GFH16089.1"/>
    </source>
</evidence>
<keyword evidence="3" id="KW-1185">Reference proteome</keyword>
<feature type="non-terminal residue" evidence="2">
    <location>
        <position position="1"/>
    </location>
</feature>
<evidence type="ECO:0000256" key="1">
    <source>
        <dbReference type="SAM" id="MobiDB-lite"/>
    </source>
</evidence>
<protein>
    <submittedName>
        <fullName evidence="2">Uncharacterized protein</fullName>
    </submittedName>
</protein>
<reference evidence="2 3" key="1">
    <citation type="submission" date="2020-02" db="EMBL/GenBank/DDBJ databases">
        <title>Draft genome sequence of Haematococcus lacustris strain NIES-144.</title>
        <authorList>
            <person name="Morimoto D."/>
            <person name="Nakagawa S."/>
            <person name="Yoshida T."/>
            <person name="Sawayama S."/>
        </authorList>
    </citation>
    <scope>NUCLEOTIDE SEQUENCE [LARGE SCALE GENOMIC DNA]</scope>
    <source>
        <strain evidence="2 3">NIES-144</strain>
    </source>
</reference>
<name>A0A699ZA28_HAELA</name>
<organism evidence="2 3">
    <name type="scientific">Haematococcus lacustris</name>
    <name type="common">Green alga</name>
    <name type="synonym">Haematococcus pluvialis</name>
    <dbReference type="NCBI Taxonomy" id="44745"/>
    <lineage>
        <taxon>Eukaryota</taxon>
        <taxon>Viridiplantae</taxon>
        <taxon>Chlorophyta</taxon>
        <taxon>core chlorophytes</taxon>
        <taxon>Chlorophyceae</taxon>
        <taxon>CS clade</taxon>
        <taxon>Chlamydomonadales</taxon>
        <taxon>Haematococcaceae</taxon>
        <taxon>Haematococcus</taxon>
    </lineage>
</organism>
<evidence type="ECO:0000313" key="3">
    <source>
        <dbReference type="Proteomes" id="UP000485058"/>
    </source>
</evidence>
<gene>
    <name evidence="2" type="ORF">HaLaN_12441</name>
</gene>
<dbReference type="AlphaFoldDB" id="A0A699ZA28"/>
<proteinExistence type="predicted"/>
<feature type="compositionally biased region" description="Low complexity" evidence="1">
    <location>
        <begin position="62"/>
        <end position="77"/>
    </location>
</feature>
<feature type="region of interest" description="Disordered" evidence="1">
    <location>
        <begin position="96"/>
        <end position="120"/>
    </location>
</feature>